<dbReference type="EMBL" id="JADIMP010000053">
    <property type="protein sequence ID" value="MBO8441451.1"/>
    <property type="molecule type" value="Genomic_DNA"/>
</dbReference>
<gene>
    <name evidence="9" type="ORF">IAA89_03270</name>
</gene>
<dbReference type="FunFam" id="3.40.640.10:FF:000084">
    <property type="entry name" value="IscS-like cysteine desulfurase"/>
    <property type="match status" value="1"/>
</dbReference>
<comment type="cofactor">
    <cofactor evidence="1 7">
        <name>pyridoxal 5'-phosphate</name>
        <dbReference type="ChEBI" id="CHEBI:597326"/>
    </cofactor>
</comment>
<evidence type="ECO:0000259" key="8">
    <source>
        <dbReference type="Pfam" id="PF00266"/>
    </source>
</evidence>
<dbReference type="InterPro" id="IPR020578">
    <property type="entry name" value="Aminotrans_V_PyrdxlP_BS"/>
</dbReference>
<evidence type="ECO:0000313" key="10">
    <source>
        <dbReference type="Proteomes" id="UP000823614"/>
    </source>
</evidence>
<dbReference type="InterPro" id="IPR015424">
    <property type="entry name" value="PyrdxlP-dep_Trfase"/>
</dbReference>
<evidence type="ECO:0000256" key="5">
    <source>
        <dbReference type="ARBA" id="ARBA00023004"/>
    </source>
</evidence>
<dbReference type="Gene3D" id="3.90.1150.10">
    <property type="entry name" value="Aspartate Aminotransferase, domain 1"/>
    <property type="match status" value="1"/>
</dbReference>
<dbReference type="PIRSF" id="PIRSF005572">
    <property type="entry name" value="NifS"/>
    <property type="match status" value="1"/>
</dbReference>
<dbReference type="PANTHER" id="PTHR11601">
    <property type="entry name" value="CYSTEINE DESULFURYLASE FAMILY MEMBER"/>
    <property type="match status" value="1"/>
</dbReference>
<dbReference type="InterPro" id="IPR015422">
    <property type="entry name" value="PyrdxlP-dep_Trfase_small"/>
</dbReference>
<evidence type="ECO:0000256" key="3">
    <source>
        <dbReference type="ARBA" id="ARBA00022723"/>
    </source>
</evidence>
<protein>
    <submittedName>
        <fullName evidence="9">Cysteine desulfurase</fullName>
    </submittedName>
</protein>
<keyword evidence="4" id="KW-0663">Pyridoxal phosphate</keyword>
<evidence type="ECO:0000313" key="9">
    <source>
        <dbReference type="EMBL" id="MBO8441451.1"/>
    </source>
</evidence>
<keyword evidence="5" id="KW-0408">Iron</keyword>
<evidence type="ECO:0000256" key="2">
    <source>
        <dbReference type="ARBA" id="ARBA00006490"/>
    </source>
</evidence>
<dbReference type="Pfam" id="PF00266">
    <property type="entry name" value="Aminotran_5"/>
    <property type="match status" value="1"/>
</dbReference>
<evidence type="ECO:0000256" key="6">
    <source>
        <dbReference type="ARBA" id="ARBA00023014"/>
    </source>
</evidence>
<organism evidence="9 10">
    <name type="scientific">Candidatus Gallilactobacillus intestinavium</name>
    <dbReference type="NCBI Taxonomy" id="2840838"/>
    <lineage>
        <taxon>Bacteria</taxon>
        <taxon>Bacillati</taxon>
        <taxon>Bacillota</taxon>
        <taxon>Bacilli</taxon>
        <taxon>Lactobacillales</taxon>
        <taxon>Lactobacillaceae</taxon>
        <taxon>Lactobacillaceae incertae sedis</taxon>
        <taxon>Candidatus Gallilactobacillus</taxon>
    </lineage>
</organism>
<dbReference type="AlphaFoldDB" id="A0A9D9H7Y2"/>
<dbReference type="SUPFAM" id="SSF53383">
    <property type="entry name" value="PLP-dependent transferases"/>
    <property type="match status" value="1"/>
</dbReference>
<dbReference type="PROSITE" id="PS00595">
    <property type="entry name" value="AA_TRANSFER_CLASS_5"/>
    <property type="match status" value="1"/>
</dbReference>
<evidence type="ECO:0000256" key="4">
    <source>
        <dbReference type="ARBA" id="ARBA00022898"/>
    </source>
</evidence>
<dbReference type="GO" id="GO:0051536">
    <property type="term" value="F:iron-sulfur cluster binding"/>
    <property type="evidence" value="ECO:0007669"/>
    <property type="project" value="UniProtKB-KW"/>
</dbReference>
<dbReference type="GO" id="GO:0031071">
    <property type="term" value="F:cysteine desulfurase activity"/>
    <property type="evidence" value="ECO:0007669"/>
    <property type="project" value="UniProtKB-ARBA"/>
</dbReference>
<dbReference type="Gene3D" id="3.40.640.10">
    <property type="entry name" value="Type I PLP-dependent aspartate aminotransferase-like (Major domain)"/>
    <property type="match status" value="1"/>
</dbReference>
<comment type="caution">
    <text evidence="9">The sequence shown here is derived from an EMBL/GenBank/DDBJ whole genome shotgun (WGS) entry which is preliminary data.</text>
</comment>
<reference evidence="9" key="2">
    <citation type="journal article" date="2021" name="PeerJ">
        <title>Extensive microbial diversity within the chicken gut microbiome revealed by metagenomics and culture.</title>
        <authorList>
            <person name="Gilroy R."/>
            <person name="Ravi A."/>
            <person name="Getino M."/>
            <person name="Pursley I."/>
            <person name="Horton D.L."/>
            <person name="Alikhan N.F."/>
            <person name="Baker D."/>
            <person name="Gharbi K."/>
            <person name="Hall N."/>
            <person name="Watson M."/>
            <person name="Adriaenssens E.M."/>
            <person name="Foster-Nyarko E."/>
            <person name="Jarju S."/>
            <person name="Secka A."/>
            <person name="Antonio M."/>
            <person name="Oren A."/>
            <person name="Chaudhuri R.R."/>
            <person name="La Ragione R."/>
            <person name="Hildebrand F."/>
            <person name="Pallen M.J."/>
        </authorList>
    </citation>
    <scope>NUCLEOTIDE SEQUENCE</scope>
    <source>
        <strain evidence="9">C6-149</strain>
    </source>
</reference>
<evidence type="ECO:0000256" key="1">
    <source>
        <dbReference type="ARBA" id="ARBA00001933"/>
    </source>
</evidence>
<dbReference type="InterPro" id="IPR016454">
    <property type="entry name" value="Cysteine_dSase"/>
</dbReference>
<feature type="domain" description="Aminotransferase class V" evidence="8">
    <location>
        <begin position="2"/>
        <end position="367"/>
    </location>
</feature>
<dbReference type="Gene3D" id="1.10.260.50">
    <property type="match status" value="1"/>
</dbReference>
<evidence type="ECO:0000256" key="7">
    <source>
        <dbReference type="RuleBase" id="RU004504"/>
    </source>
</evidence>
<dbReference type="PANTHER" id="PTHR11601:SF50">
    <property type="entry name" value="CYSTEINE DESULFURASE ISCS 2-RELATED"/>
    <property type="match status" value="1"/>
</dbReference>
<reference evidence="9" key="1">
    <citation type="submission" date="2020-10" db="EMBL/GenBank/DDBJ databases">
        <authorList>
            <person name="Gilroy R."/>
        </authorList>
    </citation>
    <scope>NUCLEOTIDE SEQUENCE</scope>
    <source>
        <strain evidence="9">C6-149</strain>
    </source>
</reference>
<name>A0A9D9H7Y2_9LACO</name>
<keyword evidence="6" id="KW-0411">Iron-sulfur</keyword>
<keyword evidence="3" id="KW-0479">Metal-binding</keyword>
<accession>A0A9D9H7Y2</accession>
<dbReference type="Proteomes" id="UP000823614">
    <property type="component" value="Unassembled WGS sequence"/>
</dbReference>
<proteinExistence type="inferred from homology"/>
<comment type="similarity">
    <text evidence="2">Belongs to the class-V pyridoxal-phosphate-dependent aminotransferase family. NifS/IscS subfamily.</text>
</comment>
<dbReference type="InterPro" id="IPR015421">
    <property type="entry name" value="PyrdxlP-dep_Trfase_major"/>
</dbReference>
<sequence length="382" mass="42729">MIYFDNSATTKILPEVLDTYVQVSNNYWGNPSSLHGLGEEAFNLLNQSRQQIANLLKVRANEIIFTSGGSEGDNWIVKGVAMQKQRFGKHIITSSIEHPAIYNAMHQLEQNGFEVTYLPVTNEGLVSISALKKAIRKDTILVSIMAVNNEIGTIQPLEEITNVLKQYPSIIFHVDAVQALGKGLEKRIFGNDRVDFASFSGHKFHAPRGTGFIYKRSGKKICPLINGGGQEQNLRSGTENVPGIASMAKALRILLSNEEEYNQREHKVLNVILNHINKFKNVRTFYKNEKNHVPTILCFAILGVRGETIVHAFEEYGIYISTTSACSSKKGMPASTLKAMKIPDEISNCAVRISLNGFNTVEEAEEFNNVFDKLYDRFKKIN</sequence>
<dbReference type="GO" id="GO:0046872">
    <property type="term" value="F:metal ion binding"/>
    <property type="evidence" value="ECO:0007669"/>
    <property type="project" value="UniProtKB-KW"/>
</dbReference>
<dbReference type="InterPro" id="IPR000192">
    <property type="entry name" value="Aminotrans_V_dom"/>
</dbReference>